<evidence type="ECO:0000313" key="2">
    <source>
        <dbReference type="Proteomes" id="UP000037594"/>
    </source>
</evidence>
<dbReference type="Proteomes" id="UP000037594">
    <property type="component" value="Unassembled WGS sequence"/>
</dbReference>
<dbReference type="AlphaFoldDB" id="A0A0J8U7Q4"/>
<sequence>MQITFRAETTYSDGTTTEELTMDVPEAPPRVGDDLDNGDLSDWADEFLLSHTGDGQHPGEDGLYEVEVLACPERPDLVGYSTGAQG</sequence>
<comment type="caution">
    <text evidence="1">The sequence shown here is derived from an EMBL/GenBank/DDBJ whole genome shotgun (WGS) entry which is preliminary data.</text>
</comment>
<evidence type="ECO:0000313" key="1">
    <source>
        <dbReference type="EMBL" id="KMV17548.1"/>
    </source>
</evidence>
<proteinExistence type="predicted"/>
<dbReference type="RefSeq" id="WP_048895895.1">
    <property type="nucleotide sequence ID" value="NZ_LFOD01000012.1"/>
</dbReference>
<protein>
    <submittedName>
        <fullName evidence="1">Uncharacterized protein</fullName>
    </submittedName>
</protein>
<gene>
    <name evidence="1" type="ORF">ACT17_14725</name>
</gene>
<organism evidence="1 2">
    <name type="scientific">Mycolicibacterium conceptionense</name>
    <dbReference type="NCBI Taxonomy" id="451644"/>
    <lineage>
        <taxon>Bacteria</taxon>
        <taxon>Bacillati</taxon>
        <taxon>Actinomycetota</taxon>
        <taxon>Actinomycetes</taxon>
        <taxon>Mycobacteriales</taxon>
        <taxon>Mycobacteriaceae</taxon>
        <taxon>Mycolicibacterium</taxon>
    </lineage>
</organism>
<dbReference type="PATRIC" id="fig|451644.5.peg.3044"/>
<dbReference type="OrthoDB" id="4784326at2"/>
<accession>A0A0J8U7Q4</accession>
<name>A0A0J8U7Q4_9MYCO</name>
<reference evidence="1 2" key="1">
    <citation type="submission" date="2015-06" db="EMBL/GenBank/DDBJ databases">
        <title>Genome sequence of Mycobacterium conceptionense strain MLE.</title>
        <authorList>
            <person name="Greninger A.L."/>
            <person name="Cunningham G."/>
            <person name="Chiu C.Y."/>
            <person name="Miller S."/>
        </authorList>
    </citation>
    <scope>NUCLEOTIDE SEQUENCE [LARGE SCALE GENOMIC DNA]</scope>
    <source>
        <strain evidence="1 2">MLE</strain>
    </source>
</reference>
<dbReference type="EMBL" id="LFOD01000012">
    <property type="protein sequence ID" value="KMV17548.1"/>
    <property type="molecule type" value="Genomic_DNA"/>
</dbReference>